<protein>
    <submittedName>
        <fullName evidence="2">Uncharacterized protein</fullName>
    </submittedName>
</protein>
<organism evidence="2">
    <name type="scientific">Salix viminalis</name>
    <name type="common">Common osier</name>
    <name type="synonym">Basket willow</name>
    <dbReference type="NCBI Taxonomy" id="40686"/>
    <lineage>
        <taxon>Eukaryota</taxon>
        <taxon>Viridiplantae</taxon>
        <taxon>Streptophyta</taxon>
        <taxon>Embryophyta</taxon>
        <taxon>Tracheophyta</taxon>
        <taxon>Spermatophyta</taxon>
        <taxon>Magnoliopsida</taxon>
        <taxon>eudicotyledons</taxon>
        <taxon>Gunneridae</taxon>
        <taxon>Pentapetalae</taxon>
        <taxon>rosids</taxon>
        <taxon>fabids</taxon>
        <taxon>Malpighiales</taxon>
        <taxon>Salicaceae</taxon>
        <taxon>Saliceae</taxon>
        <taxon>Salix</taxon>
    </lineage>
</organism>
<gene>
    <name evidence="2" type="ORF">SVIM_LOCUS492866</name>
</gene>
<feature type="region of interest" description="Disordered" evidence="1">
    <location>
        <begin position="1"/>
        <end position="33"/>
    </location>
</feature>
<proteinExistence type="predicted"/>
<name>A0A6N2NKQ9_SALVM</name>
<dbReference type="AlphaFoldDB" id="A0A6N2NKQ9"/>
<evidence type="ECO:0000313" key="2">
    <source>
        <dbReference type="EMBL" id="VFU64291.1"/>
    </source>
</evidence>
<accession>A0A6N2NKQ9</accession>
<feature type="compositionally biased region" description="Low complexity" evidence="1">
    <location>
        <begin position="1"/>
        <end position="14"/>
    </location>
</feature>
<feature type="region of interest" description="Disordered" evidence="1">
    <location>
        <begin position="47"/>
        <end position="100"/>
    </location>
</feature>
<evidence type="ECO:0000256" key="1">
    <source>
        <dbReference type="SAM" id="MobiDB-lite"/>
    </source>
</evidence>
<feature type="compositionally biased region" description="Basic and acidic residues" evidence="1">
    <location>
        <begin position="82"/>
        <end position="94"/>
    </location>
</feature>
<sequence length="100" mass="11395">MSLSFSSSLLSSPLTHNKNKTHQQLKQNQNPIHTHKLLLRCAFSSAATAPPSSTVPKKKHWKQGEFPGFTDDSRPRRNSNKKHQEEIRPQEQRPRLGSTL</sequence>
<dbReference type="EMBL" id="CAADRP010002262">
    <property type="protein sequence ID" value="VFU64291.1"/>
    <property type="molecule type" value="Genomic_DNA"/>
</dbReference>
<reference evidence="2" key="1">
    <citation type="submission" date="2019-03" db="EMBL/GenBank/DDBJ databases">
        <authorList>
            <person name="Mank J."/>
            <person name="Almeida P."/>
        </authorList>
    </citation>
    <scope>NUCLEOTIDE SEQUENCE</scope>
    <source>
        <strain evidence="2">78183</strain>
    </source>
</reference>